<organism evidence="1 2">
    <name type="scientific">Pseudocercospora musae</name>
    <dbReference type="NCBI Taxonomy" id="113226"/>
    <lineage>
        <taxon>Eukaryota</taxon>
        <taxon>Fungi</taxon>
        <taxon>Dikarya</taxon>
        <taxon>Ascomycota</taxon>
        <taxon>Pezizomycotina</taxon>
        <taxon>Dothideomycetes</taxon>
        <taxon>Dothideomycetidae</taxon>
        <taxon>Mycosphaerellales</taxon>
        <taxon>Mycosphaerellaceae</taxon>
        <taxon>Pseudocercospora</taxon>
    </lineage>
</organism>
<evidence type="ECO:0000313" key="1">
    <source>
        <dbReference type="EMBL" id="KXT14136.1"/>
    </source>
</evidence>
<accession>A0A139IHV1</accession>
<reference evidence="1 2" key="1">
    <citation type="submission" date="2015-07" db="EMBL/GenBank/DDBJ databases">
        <title>Comparative genomics of the Sigatoka disease complex on banana suggests a link between parallel evolutionary changes in Pseudocercospora fijiensis and Pseudocercospora eumusae and increased virulence on the banana host.</title>
        <authorList>
            <person name="Chang T.-C."/>
            <person name="Salvucci A."/>
            <person name="Crous P.W."/>
            <person name="Stergiopoulos I."/>
        </authorList>
    </citation>
    <scope>NUCLEOTIDE SEQUENCE [LARGE SCALE GENOMIC DNA]</scope>
    <source>
        <strain evidence="1 2">CBS 116634</strain>
    </source>
</reference>
<dbReference type="EMBL" id="LFZO01000093">
    <property type="protein sequence ID" value="KXT14136.1"/>
    <property type="molecule type" value="Genomic_DNA"/>
</dbReference>
<gene>
    <name evidence="1" type="ORF">AC579_82</name>
</gene>
<sequence>MLVRNYAAKQPLSGPPALRHEETRMAESEAFSRLNRLGGIVRNSQIVDLPGHAVRRYEQYDAALPGAGARMANLGIGQLSCLASIPTENPVAPTS</sequence>
<evidence type="ECO:0000313" key="2">
    <source>
        <dbReference type="Proteomes" id="UP000073492"/>
    </source>
</evidence>
<protein>
    <submittedName>
        <fullName evidence="1">Uncharacterized protein</fullName>
    </submittedName>
</protein>
<comment type="caution">
    <text evidence="1">The sequence shown here is derived from an EMBL/GenBank/DDBJ whole genome shotgun (WGS) entry which is preliminary data.</text>
</comment>
<proteinExistence type="predicted"/>
<dbReference type="Proteomes" id="UP000073492">
    <property type="component" value="Unassembled WGS sequence"/>
</dbReference>
<name>A0A139IHV1_9PEZI</name>
<keyword evidence="2" id="KW-1185">Reference proteome</keyword>
<dbReference type="AlphaFoldDB" id="A0A139IHV1"/>